<evidence type="ECO:0000313" key="2">
    <source>
        <dbReference type="EMBL" id="OIQ65217.1"/>
    </source>
</evidence>
<protein>
    <submittedName>
        <fullName evidence="2">Uncharacterized protein</fullName>
    </submittedName>
</protein>
<name>A0A1J5P103_9ZZZZ</name>
<sequence>MNGDGKGQVVGDDAAVEGLGEAVGGDEAEAPGAAHPHSLGGFVPPVEDEIHAVGHLGIGGAEGFGIAVP</sequence>
<reference evidence="2" key="1">
    <citation type="submission" date="2016-10" db="EMBL/GenBank/DDBJ databases">
        <title>Sequence of Gallionella enrichment culture.</title>
        <authorList>
            <person name="Poehlein A."/>
            <person name="Muehling M."/>
            <person name="Daniel R."/>
        </authorList>
    </citation>
    <scope>NUCLEOTIDE SEQUENCE</scope>
</reference>
<feature type="region of interest" description="Disordered" evidence="1">
    <location>
        <begin position="1"/>
        <end position="45"/>
    </location>
</feature>
<proteinExistence type="predicted"/>
<evidence type="ECO:0000256" key="1">
    <source>
        <dbReference type="SAM" id="MobiDB-lite"/>
    </source>
</evidence>
<gene>
    <name evidence="2" type="ORF">GALL_532260</name>
</gene>
<comment type="caution">
    <text evidence="2">The sequence shown here is derived from an EMBL/GenBank/DDBJ whole genome shotgun (WGS) entry which is preliminary data.</text>
</comment>
<dbReference type="EMBL" id="MLJW01007507">
    <property type="protein sequence ID" value="OIQ65217.1"/>
    <property type="molecule type" value="Genomic_DNA"/>
</dbReference>
<accession>A0A1J5P103</accession>
<organism evidence="2">
    <name type="scientific">mine drainage metagenome</name>
    <dbReference type="NCBI Taxonomy" id="410659"/>
    <lineage>
        <taxon>unclassified sequences</taxon>
        <taxon>metagenomes</taxon>
        <taxon>ecological metagenomes</taxon>
    </lineage>
</organism>
<dbReference type="AlphaFoldDB" id="A0A1J5P103"/>